<dbReference type="VEuPathDB" id="TriTrypDB:LmxM.24.1140"/>
<evidence type="ECO:0008006" key="3">
    <source>
        <dbReference type="Google" id="ProtNLM"/>
    </source>
</evidence>
<evidence type="ECO:0000313" key="1">
    <source>
        <dbReference type="EMBL" id="CBZ27442.1"/>
    </source>
</evidence>
<dbReference type="OrthoDB" id="271478at2759"/>
<gene>
    <name evidence="1" type="ORF">LMXM_24_1140</name>
</gene>
<dbReference type="KEGG" id="lmi:LMXM_24_1140"/>
<dbReference type="GeneID" id="13454542"/>
<proteinExistence type="predicted"/>
<organism evidence="1 2">
    <name type="scientific">Leishmania mexicana (strain MHOM/GT/2001/U1103)</name>
    <dbReference type="NCBI Taxonomy" id="929439"/>
    <lineage>
        <taxon>Eukaryota</taxon>
        <taxon>Discoba</taxon>
        <taxon>Euglenozoa</taxon>
        <taxon>Kinetoplastea</taxon>
        <taxon>Metakinetoplastina</taxon>
        <taxon>Trypanosomatida</taxon>
        <taxon>Trypanosomatidae</taxon>
        <taxon>Leishmaniinae</taxon>
        <taxon>Leishmania</taxon>
    </lineage>
</organism>
<reference evidence="1 2" key="1">
    <citation type="journal article" date="2011" name="Genome Res.">
        <title>Chromosome and gene copy number variation allow major structural change between species and strains of Leishmania.</title>
        <authorList>
            <person name="Rogers M.B."/>
            <person name="Hilley J.D."/>
            <person name="Dickens N.J."/>
            <person name="Wilkes J."/>
            <person name="Bates P.A."/>
            <person name="Depledge D.P."/>
            <person name="Harris D."/>
            <person name="Her Y."/>
            <person name="Herzyk P."/>
            <person name="Imamura H."/>
            <person name="Otto T.D."/>
            <person name="Sanders M."/>
            <person name="Seeger K."/>
            <person name="Dujardin J.C."/>
            <person name="Berriman M."/>
            <person name="Smith D.F."/>
            <person name="Hertz-Fowler C."/>
            <person name="Mottram J.C."/>
        </authorList>
    </citation>
    <scope>NUCLEOTIDE SEQUENCE [LARGE SCALE GENOMIC DNA]</scope>
    <source>
        <strain evidence="1 2">MHOM/GT/2001/U1103</strain>
    </source>
</reference>
<sequence>MKTTVTRQLCSRGWRLSLGSSALPAHLSHWNGLSRTMTGAALAAPEARARTTTSLTCPIVCLRRFFWNPFASGTRATASAMRDSAQHRHAEQHATIAEKAHRDADLENEQLLDACLDLLDICSGNAAGSAPSSALDGLARDRIWELVEVLLHDHHRTPAEQFDLVYTALCMPAAQDHRQVQRSLLVVLRSIVPETLYRVFESVDLFVLRDDAQSLHQRDVLMKFAHAQLGDLHVPDGLAEEEVLSLYVDDMRAAFPVLVTCPAWQVLEREATTIALKSKLFALLSRLCAEFDEERTGKVKLADLRSTAERVLGTDQASCLLEGAQADKDGKIAYAQLVALLSRPPPKKQAPVEAKQRLEETQRTVCGGGEGCASRGRSVP</sequence>
<dbReference type="Proteomes" id="UP000007259">
    <property type="component" value="Chromosome 24"/>
</dbReference>
<dbReference type="RefSeq" id="XP_003875928.1">
    <property type="nucleotide sequence ID" value="XM_003875879.1"/>
</dbReference>
<protein>
    <recommendedName>
        <fullName evidence="3">EF-hand domain-containing protein</fullName>
    </recommendedName>
</protein>
<name>E9AWV6_LEIMU</name>
<dbReference type="OMA" id="LCAEFDQ"/>
<accession>E9AWV6</accession>
<dbReference type="PhylomeDB" id="E9AWV6"/>
<dbReference type="EMBL" id="FR799577">
    <property type="protein sequence ID" value="CBZ27442.1"/>
    <property type="molecule type" value="Genomic_DNA"/>
</dbReference>
<keyword evidence="2" id="KW-1185">Reference proteome</keyword>
<dbReference type="AlphaFoldDB" id="E9AWV6"/>
<evidence type="ECO:0000313" key="2">
    <source>
        <dbReference type="Proteomes" id="UP000007259"/>
    </source>
</evidence>